<evidence type="ECO:0000259" key="1">
    <source>
        <dbReference type="Pfam" id="PF19575"/>
    </source>
</evidence>
<dbReference type="SUPFAM" id="SSF109709">
    <property type="entry name" value="KorB DNA-binding domain-like"/>
    <property type="match status" value="1"/>
</dbReference>
<dbReference type="EMBL" id="QKYN01000114">
    <property type="protein sequence ID" value="RAG82475.1"/>
    <property type="molecule type" value="Genomic_DNA"/>
</dbReference>
<dbReference type="AlphaFoldDB" id="A0A2X0JZS8"/>
<dbReference type="OrthoDB" id="4157092at2"/>
<dbReference type="Pfam" id="PF19575">
    <property type="entry name" value="HTH_58"/>
    <property type="match status" value="2"/>
</dbReference>
<accession>A0A2X0JZS8</accession>
<dbReference type="InterPro" id="IPR045745">
    <property type="entry name" value="HTH_58_Actinobacteria-type"/>
</dbReference>
<keyword evidence="3" id="KW-1185">Reference proteome</keyword>
<organism evidence="2 3">
    <name type="scientific">Streptacidiphilus pinicola</name>
    <dbReference type="NCBI Taxonomy" id="2219663"/>
    <lineage>
        <taxon>Bacteria</taxon>
        <taxon>Bacillati</taxon>
        <taxon>Actinomycetota</taxon>
        <taxon>Actinomycetes</taxon>
        <taxon>Kitasatosporales</taxon>
        <taxon>Streptomycetaceae</taxon>
        <taxon>Streptacidiphilus</taxon>
    </lineage>
</organism>
<gene>
    <name evidence="2" type="ORF">DN069_27580</name>
</gene>
<sequence length="170" mass="18844">MDLAARYRHGETVRELATATGLSRATILNRLRLVDTPMRTAQQTRALRQGPDRARLANQMRSDYQRGATVAGLADRHGLSARTVRRLLREAGTVLRSSAETRRLTRAGQDAERQRQIDELRRWYEAGVSVPALAAVHECSPSTVYRLLHLAGTTLRPRGRTITGPASAPP</sequence>
<protein>
    <submittedName>
        <fullName evidence="2">Helix-turn-helix domain containing protein</fullName>
    </submittedName>
</protein>
<feature type="domain" description="Helix-turn-helix" evidence="1">
    <location>
        <begin position="50"/>
        <end position="98"/>
    </location>
</feature>
<name>A0A2X0JZS8_9ACTN</name>
<comment type="caution">
    <text evidence="2">The sequence shown here is derived from an EMBL/GenBank/DDBJ whole genome shotgun (WGS) entry which is preliminary data.</text>
</comment>
<feature type="domain" description="Helix-turn-helix" evidence="1">
    <location>
        <begin position="111"/>
        <end position="160"/>
    </location>
</feature>
<reference evidence="2 3" key="1">
    <citation type="submission" date="2018-06" db="EMBL/GenBank/DDBJ databases">
        <title>Streptacidiphilus pinicola sp. nov., isolated from pine grove soil.</title>
        <authorList>
            <person name="Roh S.G."/>
            <person name="Park S."/>
            <person name="Kim M.-K."/>
            <person name="Yun B.-R."/>
            <person name="Park J."/>
            <person name="Kim M.J."/>
            <person name="Kim Y.S."/>
            <person name="Kim S.B."/>
        </authorList>
    </citation>
    <scope>NUCLEOTIDE SEQUENCE [LARGE SCALE GENOMIC DNA]</scope>
    <source>
        <strain evidence="2 3">MMS16-CNU450</strain>
    </source>
</reference>
<dbReference type="Gene3D" id="1.10.10.60">
    <property type="entry name" value="Homeodomain-like"/>
    <property type="match status" value="1"/>
</dbReference>
<evidence type="ECO:0000313" key="3">
    <source>
        <dbReference type="Proteomes" id="UP000248889"/>
    </source>
</evidence>
<evidence type="ECO:0000313" key="2">
    <source>
        <dbReference type="EMBL" id="RAG82475.1"/>
    </source>
</evidence>
<proteinExistence type="predicted"/>
<dbReference type="Proteomes" id="UP000248889">
    <property type="component" value="Unassembled WGS sequence"/>
</dbReference>